<accession>A0ABQ0S9J4</accession>
<organism evidence="1 2">
    <name type="scientific">Pseudonocardia saturnea</name>
    <dbReference type="NCBI Taxonomy" id="33909"/>
    <lineage>
        <taxon>Bacteria</taxon>
        <taxon>Bacillati</taxon>
        <taxon>Actinomycetota</taxon>
        <taxon>Actinomycetes</taxon>
        <taxon>Pseudonocardiales</taxon>
        <taxon>Pseudonocardiaceae</taxon>
        <taxon>Pseudonocardia</taxon>
    </lineage>
</organism>
<dbReference type="Gene3D" id="3.40.50.450">
    <property type="match status" value="1"/>
</dbReference>
<keyword evidence="2" id="KW-1185">Reference proteome</keyword>
<dbReference type="EMBL" id="BJNH01000141">
    <property type="protein sequence ID" value="GEC29600.1"/>
    <property type="molecule type" value="Genomic_DNA"/>
</dbReference>
<evidence type="ECO:0000313" key="2">
    <source>
        <dbReference type="Proteomes" id="UP000320693"/>
    </source>
</evidence>
<dbReference type="SUPFAM" id="SSF102405">
    <property type="entry name" value="MCP/YpsA-like"/>
    <property type="match status" value="1"/>
</dbReference>
<reference evidence="1 2" key="1">
    <citation type="submission" date="2019-06" db="EMBL/GenBank/DDBJ databases">
        <title>Whole genome shotgun sequence of Pseudonocardia saturnea NBRC 14499.</title>
        <authorList>
            <person name="Hosoyama A."/>
            <person name="Uohara A."/>
            <person name="Ohji S."/>
            <person name="Ichikawa N."/>
        </authorList>
    </citation>
    <scope>NUCLEOTIDE SEQUENCE [LARGE SCALE GENOMIC DNA]</scope>
    <source>
        <strain evidence="1 2">NBRC 14499</strain>
    </source>
</reference>
<name>A0ABQ0S9J4_9PSEU</name>
<protein>
    <submittedName>
        <fullName evidence="1">Uncharacterized protein</fullName>
    </submittedName>
</protein>
<dbReference type="Proteomes" id="UP000320693">
    <property type="component" value="Unassembled WGS sequence"/>
</dbReference>
<sequence length="65" mass="6953">MPHERSGPAAYLAASQHLIDRCDLLLAVWDGSPATSSGGTADAVAYARDRGRSIEVVWPEGTRRS</sequence>
<gene>
    <name evidence="1" type="ORF">PSA01_66290</name>
</gene>
<evidence type="ECO:0000313" key="1">
    <source>
        <dbReference type="EMBL" id="GEC29600.1"/>
    </source>
</evidence>
<comment type="caution">
    <text evidence="1">The sequence shown here is derived from an EMBL/GenBank/DDBJ whole genome shotgun (WGS) entry which is preliminary data.</text>
</comment>
<proteinExistence type="predicted"/>